<evidence type="ECO:0000313" key="7">
    <source>
        <dbReference type="EMBL" id="KAG9491805.1"/>
    </source>
</evidence>
<keyword evidence="3 6" id="KW-0931">ER-Golgi transport</keyword>
<comment type="subcellular location">
    <subcellularLocation>
        <location evidence="6">Endoplasmic reticulum</location>
    </subcellularLocation>
    <subcellularLocation>
        <location evidence="6">Golgi apparatus</location>
        <location evidence="6">cis-Golgi network</location>
    </subcellularLocation>
</comment>
<evidence type="ECO:0000256" key="3">
    <source>
        <dbReference type="ARBA" id="ARBA00022892"/>
    </source>
</evidence>
<dbReference type="GO" id="GO:0005794">
    <property type="term" value="C:Golgi apparatus"/>
    <property type="evidence" value="ECO:0007669"/>
    <property type="project" value="UniProtKB-SubCell"/>
</dbReference>
<accession>A0A8J6FSA4</accession>
<evidence type="ECO:0000313" key="8">
    <source>
        <dbReference type="Proteomes" id="UP000770717"/>
    </source>
</evidence>
<keyword evidence="8" id="KW-1185">Reference proteome</keyword>
<comment type="similarity">
    <text evidence="5">Belongs to the TRAPP small subunits family. BET5 subfamily.</text>
</comment>
<dbReference type="AlphaFoldDB" id="A0A8J6FSA4"/>
<organism evidence="7 8">
    <name type="scientific">Eleutherodactylus coqui</name>
    <name type="common">Puerto Rican coqui</name>
    <dbReference type="NCBI Taxonomy" id="57060"/>
    <lineage>
        <taxon>Eukaryota</taxon>
        <taxon>Metazoa</taxon>
        <taxon>Chordata</taxon>
        <taxon>Craniata</taxon>
        <taxon>Vertebrata</taxon>
        <taxon>Euteleostomi</taxon>
        <taxon>Amphibia</taxon>
        <taxon>Batrachia</taxon>
        <taxon>Anura</taxon>
        <taxon>Neobatrachia</taxon>
        <taxon>Hyloidea</taxon>
        <taxon>Eleutherodactylidae</taxon>
        <taxon>Eleutherodactylinae</taxon>
        <taxon>Eleutherodactylus</taxon>
        <taxon>Eleutherodactylus</taxon>
    </lineage>
</organism>
<keyword evidence="4 6" id="KW-0333">Golgi apparatus</keyword>
<dbReference type="GO" id="GO:0005783">
    <property type="term" value="C:endoplasmic reticulum"/>
    <property type="evidence" value="ECO:0007669"/>
    <property type="project" value="UniProtKB-SubCell"/>
</dbReference>
<dbReference type="OrthoDB" id="246406at2759"/>
<dbReference type="Pfam" id="PF04099">
    <property type="entry name" value="Sybindin"/>
    <property type="match status" value="1"/>
</dbReference>
<dbReference type="Gene3D" id="3.30.450.70">
    <property type="match status" value="1"/>
</dbReference>
<dbReference type="Proteomes" id="UP000770717">
    <property type="component" value="Unassembled WGS sequence"/>
</dbReference>
<dbReference type="InterPro" id="IPR011012">
    <property type="entry name" value="Longin-like_dom_sf"/>
</dbReference>
<gene>
    <name evidence="7" type="ORF">GDO78_000356</name>
</gene>
<name>A0A8J6FSA4_ELECQ</name>
<proteinExistence type="inferred from homology"/>
<dbReference type="GO" id="GO:0030008">
    <property type="term" value="C:TRAPP complex"/>
    <property type="evidence" value="ECO:0007669"/>
    <property type="project" value="UniProtKB-UniRule"/>
</dbReference>
<dbReference type="PANTHER" id="PTHR23249:SF16">
    <property type="entry name" value="TRAFFICKING PROTEIN PARTICLE COMPLEX SUBUNIT 1"/>
    <property type="match status" value="1"/>
</dbReference>
<comment type="caution">
    <text evidence="7">The sequence shown here is derived from an EMBL/GenBank/DDBJ whole genome shotgun (WGS) entry which is preliminary data.</text>
</comment>
<evidence type="ECO:0000256" key="4">
    <source>
        <dbReference type="ARBA" id="ARBA00023034"/>
    </source>
</evidence>
<evidence type="ECO:0000256" key="2">
    <source>
        <dbReference type="ARBA" id="ARBA00022824"/>
    </source>
</evidence>
<sequence>MTDTLRTFCLHYTEWNRRKQARISKLEEFKLMYGMLFSIRYFSSNMSPVDMKDDVLSFQTSKYKPYYYKTPSGLKMVMNTDLSVDPVQSELFESKLDSYIQSLPYFSAWVG</sequence>
<evidence type="ECO:0000256" key="5">
    <source>
        <dbReference type="ARBA" id="ARBA00038167"/>
    </source>
</evidence>
<reference evidence="7" key="1">
    <citation type="thesis" date="2020" institute="ProQuest LLC" country="789 East Eisenhower Parkway, Ann Arbor, MI, USA">
        <title>Comparative Genomics and Chromosome Evolution.</title>
        <authorList>
            <person name="Mudd A.B."/>
        </authorList>
    </citation>
    <scope>NUCLEOTIDE SEQUENCE</scope>
    <source>
        <strain evidence="7">HN-11 Male</strain>
        <tissue evidence="7">Kidney and liver</tissue>
    </source>
</reference>
<dbReference type="SUPFAM" id="SSF64356">
    <property type="entry name" value="SNARE-like"/>
    <property type="match status" value="1"/>
</dbReference>
<dbReference type="GO" id="GO:0006888">
    <property type="term" value="P:endoplasmic reticulum to Golgi vesicle-mediated transport"/>
    <property type="evidence" value="ECO:0007669"/>
    <property type="project" value="UniProtKB-UniRule"/>
</dbReference>
<keyword evidence="1 6" id="KW-0813">Transport</keyword>
<dbReference type="EMBL" id="WNTK01000001">
    <property type="protein sequence ID" value="KAG9491805.1"/>
    <property type="molecule type" value="Genomic_DNA"/>
</dbReference>
<evidence type="ECO:0000256" key="6">
    <source>
        <dbReference type="RuleBase" id="RU366065"/>
    </source>
</evidence>
<keyword evidence="2 6" id="KW-0256">Endoplasmic reticulum</keyword>
<comment type="subunit">
    <text evidence="6">Part of the multisubunit transport protein particle (TRAPP) complex.</text>
</comment>
<dbReference type="PANTHER" id="PTHR23249">
    <property type="entry name" value="TRAFFICKING PROTEIN PARTICLE COMPLEX SUBUNIT"/>
    <property type="match status" value="1"/>
</dbReference>
<protein>
    <recommendedName>
        <fullName evidence="6">Trafficking protein particle complex subunit</fullName>
    </recommendedName>
</protein>
<dbReference type="SMART" id="SM01399">
    <property type="entry name" value="Sybindin"/>
    <property type="match status" value="1"/>
</dbReference>
<evidence type="ECO:0000256" key="1">
    <source>
        <dbReference type="ARBA" id="ARBA00022448"/>
    </source>
</evidence>
<dbReference type="InterPro" id="IPR007233">
    <property type="entry name" value="TRAPPC"/>
</dbReference>